<feature type="region of interest" description="Disordered" evidence="1">
    <location>
        <begin position="1"/>
        <end position="147"/>
    </location>
</feature>
<feature type="compositionally biased region" description="Basic and acidic residues" evidence="1">
    <location>
        <begin position="18"/>
        <end position="35"/>
    </location>
</feature>
<organism evidence="2">
    <name type="scientific">Zea mays</name>
    <name type="common">Maize</name>
    <dbReference type="NCBI Taxonomy" id="4577"/>
    <lineage>
        <taxon>Eukaryota</taxon>
        <taxon>Viridiplantae</taxon>
        <taxon>Streptophyta</taxon>
        <taxon>Embryophyta</taxon>
        <taxon>Tracheophyta</taxon>
        <taxon>Spermatophyta</taxon>
        <taxon>Magnoliopsida</taxon>
        <taxon>Liliopsida</taxon>
        <taxon>Poales</taxon>
        <taxon>Poaceae</taxon>
        <taxon>PACMAD clade</taxon>
        <taxon>Panicoideae</taxon>
        <taxon>Andropogonodae</taxon>
        <taxon>Andropogoneae</taxon>
        <taxon>Tripsacinae</taxon>
        <taxon>Zea</taxon>
    </lineage>
</organism>
<feature type="compositionally biased region" description="Basic and acidic residues" evidence="1">
    <location>
        <begin position="57"/>
        <end position="89"/>
    </location>
</feature>
<protein>
    <submittedName>
        <fullName evidence="2">Copper chaperone</fullName>
    </submittedName>
</protein>
<name>B6TMY1_MAIZE</name>
<reference evidence="2" key="1">
    <citation type="journal article" date="2009" name="Plant Mol. Biol.">
        <title>Insights into corn genes derived from large-scale cDNA sequencing.</title>
        <authorList>
            <person name="Alexandrov N.N."/>
            <person name="Brover V.V."/>
            <person name="Freidin S."/>
            <person name="Troukhan M.E."/>
            <person name="Tatarinova T.V."/>
            <person name="Zhang H."/>
            <person name="Swaller T.J."/>
            <person name="Lu Y.P."/>
            <person name="Bouck J."/>
            <person name="Flavell R.B."/>
            <person name="Feldmann K.A."/>
        </authorList>
    </citation>
    <scope>NUCLEOTIDE SEQUENCE</scope>
</reference>
<dbReference type="ExpressionAtlas" id="B6TMY1">
    <property type="expression patterns" value="baseline and differential"/>
</dbReference>
<accession>B6TMY1</accession>
<feature type="compositionally biased region" description="Low complexity" evidence="1">
    <location>
        <begin position="1"/>
        <end position="17"/>
    </location>
</feature>
<sequence length="248" mass="25347">MKPEEVAPAALPAAAANKDARAQEKKPAKDKKADYAEAAAKPSKDKTVDIGEAAAKPSKDEKADKGEAAAKPSQDEKAGKGEPAPETKKGSPAPGKQDAAEEAGADKPGGGGGGKKGKKNKNPNKPLDCGGEAPAEKQASPGPESPHVHGGAFPYYAAHPVLSCYNVAHPSSSVSYYAPAAVVPYGGFPPMVPAEFMYGPPGMQESSMLTRTTPTRAASCDVCHARAAAIPTYIVKLGGQSSCLLTRD</sequence>
<dbReference type="AlphaFoldDB" id="B6TMY1"/>
<dbReference type="EMBL" id="EU966346">
    <property type="protein sequence ID" value="ACG38464.1"/>
    <property type="molecule type" value="mRNA"/>
</dbReference>
<evidence type="ECO:0000256" key="1">
    <source>
        <dbReference type="SAM" id="MobiDB-lite"/>
    </source>
</evidence>
<proteinExistence type="evidence at transcript level"/>
<evidence type="ECO:0000313" key="2">
    <source>
        <dbReference type="EMBL" id="ACG38464.1"/>
    </source>
</evidence>